<evidence type="ECO:0000313" key="3">
    <source>
        <dbReference type="Proteomes" id="UP000607645"/>
    </source>
</evidence>
<dbReference type="Proteomes" id="UP000607645">
    <property type="component" value="Unassembled WGS sequence"/>
</dbReference>
<sequence length="256" mass="27609">MKTIAILNLKGGVAKTTTAINMAAIMATEHDKRVLLVDADSQGDATKTLLPPGEYNTLADLLLDPMQYVHDLIYRSSVRGLDVLPSDFALATVGMPNVNKGRYSQRALLDLRDELSGEYVYDYIIIDCPSSFIHPGAQAAVLAADEIIVPVKADAYSISGAAELAAQVDCLRSVNPGLRVAGCVLTMYYRDEYVDRKIAEFTESAPVHIYSARIRRSAKADGGTESAGGIMPYSPRSAIARDTRAFVAEYLGGEGK</sequence>
<dbReference type="EMBL" id="JACOPQ010000002">
    <property type="protein sequence ID" value="MBC5736098.1"/>
    <property type="molecule type" value="Genomic_DNA"/>
</dbReference>
<dbReference type="Gene3D" id="3.40.50.300">
    <property type="entry name" value="P-loop containing nucleotide triphosphate hydrolases"/>
    <property type="match status" value="1"/>
</dbReference>
<dbReference type="CDD" id="cd02042">
    <property type="entry name" value="ParAB_family"/>
    <property type="match status" value="1"/>
</dbReference>
<dbReference type="PANTHER" id="PTHR13696">
    <property type="entry name" value="P-LOOP CONTAINING NUCLEOSIDE TRIPHOSPHATE HYDROLASE"/>
    <property type="match status" value="1"/>
</dbReference>
<evidence type="ECO:0000313" key="2">
    <source>
        <dbReference type="EMBL" id="MBC5736098.1"/>
    </source>
</evidence>
<dbReference type="AlphaFoldDB" id="A0A8J6MG31"/>
<keyword evidence="3" id="KW-1185">Reference proteome</keyword>
<dbReference type="SUPFAM" id="SSF52540">
    <property type="entry name" value="P-loop containing nucleoside triphosphate hydrolases"/>
    <property type="match status" value="1"/>
</dbReference>
<protein>
    <submittedName>
        <fullName evidence="2">ParA family protein</fullName>
    </submittedName>
</protein>
<dbReference type="InterPro" id="IPR025669">
    <property type="entry name" value="AAA_dom"/>
</dbReference>
<dbReference type="Pfam" id="PF13614">
    <property type="entry name" value="AAA_31"/>
    <property type="match status" value="1"/>
</dbReference>
<comment type="caution">
    <text evidence="2">The sequence shown here is derived from an EMBL/GenBank/DDBJ whole genome shotgun (WGS) entry which is preliminary data.</text>
</comment>
<dbReference type="RefSeq" id="WP_186918495.1">
    <property type="nucleotide sequence ID" value="NZ_JACOPQ010000002.1"/>
</dbReference>
<name>A0A8J6MG31_9FIRM</name>
<dbReference type="InterPro" id="IPR050678">
    <property type="entry name" value="DNA_Partitioning_ATPase"/>
</dbReference>
<proteinExistence type="predicted"/>
<reference evidence="2" key="1">
    <citation type="submission" date="2020-08" db="EMBL/GenBank/DDBJ databases">
        <title>Genome public.</title>
        <authorList>
            <person name="Liu C."/>
            <person name="Sun Q."/>
        </authorList>
    </citation>
    <scope>NUCLEOTIDE SEQUENCE</scope>
    <source>
        <strain evidence="2">NSJ-52</strain>
    </source>
</reference>
<feature type="domain" description="AAA" evidence="1">
    <location>
        <begin position="1"/>
        <end position="176"/>
    </location>
</feature>
<organism evidence="2 3">
    <name type="scientific">Lawsonibacter faecis</name>
    <dbReference type="NCBI Taxonomy" id="2763052"/>
    <lineage>
        <taxon>Bacteria</taxon>
        <taxon>Bacillati</taxon>
        <taxon>Bacillota</taxon>
        <taxon>Clostridia</taxon>
        <taxon>Eubacteriales</taxon>
        <taxon>Oscillospiraceae</taxon>
        <taxon>Lawsonibacter</taxon>
    </lineage>
</organism>
<dbReference type="PANTHER" id="PTHR13696:SF99">
    <property type="entry name" value="COBYRINIC ACID AC-DIAMIDE SYNTHASE"/>
    <property type="match status" value="1"/>
</dbReference>
<gene>
    <name evidence="2" type="ORF">H8S62_03620</name>
</gene>
<accession>A0A8J6MG31</accession>
<dbReference type="InterPro" id="IPR027417">
    <property type="entry name" value="P-loop_NTPase"/>
</dbReference>
<evidence type="ECO:0000259" key="1">
    <source>
        <dbReference type="Pfam" id="PF13614"/>
    </source>
</evidence>